<feature type="compositionally biased region" description="Polar residues" evidence="1">
    <location>
        <begin position="87"/>
        <end position="99"/>
    </location>
</feature>
<dbReference type="GeneID" id="24093081"/>
<feature type="compositionally biased region" description="Polar residues" evidence="1">
    <location>
        <begin position="38"/>
        <end position="52"/>
    </location>
</feature>
<sequence>MAQIAPPNTDPVSTGPSDHSSATAGPSLNPSPAGEAIQSPNTASYTSASPVTYNAPHLYPSNVVPYGSSSLSGANILPTPVMPASYPLTSSQPPTSMTSAAAKRKQPDDSTMSASSGAGPSRKRRQQSVAGAHTGEGTAERDDADVGPNGGPKHWTDSEKSNLFTWLLASDKNWDMFKTKMNTVFRDASAQIFGGRKSFTALKSCYHRNVETFKQIYAFEAFLAQLPPDANNPNNPASGHTDPTMARQAYLEQRLEDARTAGAPVANLNVRVIDHWHQNGWYTLFKSRFREDPRTGLPVPFYGPRSMSFPDGPPIQELAYATPGIDPQLTNEDAKGDVDIDDDVEDAEQEGVGVVPDATASASGAIVFSSPLQTPNNSGDAFGGPPAARSRQTSLARKHLGSTSFVPDQSHTVEALDRLTVATQTLVDQCTTLTQLLRVATEDQKVRKTGGGGESGLNRKEKASLAMEALANGDVGEEVRRAAADYLKRLFASE</sequence>
<evidence type="ECO:0000313" key="3">
    <source>
        <dbReference type="Proteomes" id="UP000006352"/>
    </source>
</evidence>
<proteinExistence type="predicted"/>
<name>J7RV31_9APHY</name>
<keyword evidence="3" id="KW-1185">Reference proteome</keyword>
<protein>
    <submittedName>
        <fullName evidence="2">Uncharacterized protein</fullName>
    </submittedName>
</protein>
<dbReference type="STRING" id="599839.J7RV31"/>
<reference evidence="2 3" key="1">
    <citation type="journal article" date="2012" name="Appl. Environ. Microbiol.">
        <title>Short-read sequencing for genomic analysis of the brown rot fungus Fibroporia radiculosa.</title>
        <authorList>
            <person name="Tang J.D."/>
            <person name="Perkins A.D."/>
            <person name="Sonstegard T.S."/>
            <person name="Schroeder S.G."/>
            <person name="Burgess S.C."/>
            <person name="Diehl S.V."/>
        </authorList>
    </citation>
    <scope>NUCLEOTIDE SEQUENCE [LARGE SCALE GENOMIC DNA]</scope>
    <source>
        <strain evidence="2 3">TFFH 294</strain>
    </source>
</reference>
<dbReference type="RefSeq" id="XP_012177453.1">
    <property type="nucleotide sequence ID" value="XM_012322063.1"/>
</dbReference>
<evidence type="ECO:0000313" key="2">
    <source>
        <dbReference type="EMBL" id="CCL98170.1"/>
    </source>
</evidence>
<dbReference type="InParanoid" id="J7RV31"/>
<feature type="region of interest" description="Disordered" evidence="1">
    <location>
        <begin position="1"/>
        <end position="70"/>
    </location>
</feature>
<feature type="compositionally biased region" description="Polar residues" evidence="1">
    <location>
        <begin position="10"/>
        <end position="30"/>
    </location>
</feature>
<gene>
    <name evidence="2" type="ORF">FIBRA_00164</name>
</gene>
<dbReference type="Proteomes" id="UP000006352">
    <property type="component" value="Unassembled WGS sequence"/>
</dbReference>
<dbReference type="AlphaFoldDB" id="J7RV31"/>
<dbReference type="EMBL" id="HE796870">
    <property type="protein sequence ID" value="CCL98170.1"/>
    <property type="molecule type" value="Genomic_DNA"/>
</dbReference>
<dbReference type="OrthoDB" id="2685034at2759"/>
<evidence type="ECO:0000256" key="1">
    <source>
        <dbReference type="SAM" id="MobiDB-lite"/>
    </source>
</evidence>
<organism evidence="2 3">
    <name type="scientific">Fibroporia radiculosa</name>
    <dbReference type="NCBI Taxonomy" id="599839"/>
    <lineage>
        <taxon>Eukaryota</taxon>
        <taxon>Fungi</taxon>
        <taxon>Dikarya</taxon>
        <taxon>Basidiomycota</taxon>
        <taxon>Agaricomycotina</taxon>
        <taxon>Agaricomycetes</taxon>
        <taxon>Polyporales</taxon>
        <taxon>Fibroporiaceae</taxon>
        <taxon>Fibroporia</taxon>
    </lineage>
</organism>
<feature type="compositionally biased region" description="Polar residues" evidence="1">
    <location>
        <begin position="109"/>
        <end position="118"/>
    </location>
</feature>
<feature type="region of interest" description="Disordered" evidence="1">
    <location>
        <begin position="85"/>
        <end position="157"/>
    </location>
</feature>
<accession>J7RV31</accession>
<dbReference type="HOGENOM" id="CLU_490006_0_0_1"/>